<dbReference type="EMBL" id="BMFV01000024">
    <property type="protein sequence ID" value="GGH85040.1"/>
    <property type="molecule type" value="Genomic_DNA"/>
</dbReference>
<dbReference type="PANTHER" id="PTHR43821">
    <property type="entry name" value="NAD(P)H NITROREDUCTASE YDJA-RELATED"/>
    <property type="match status" value="1"/>
</dbReference>
<dbReference type="Proteomes" id="UP000656813">
    <property type="component" value="Unassembled WGS sequence"/>
</dbReference>
<feature type="binding site" evidence="8">
    <location>
        <position position="39"/>
    </location>
    <ligand>
        <name>FMN</name>
        <dbReference type="ChEBI" id="CHEBI:58210"/>
        <note>ligand shared between dimeric partners</note>
    </ligand>
</feature>
<dbReference type="CDD" id="cd02135">
    <property type="entry name" value="YdjA-like"/>
    <property type="match status" value="1"/>
</dbReference>
<keyword evidence="3 7" id="KW-0288">FMN</keyword>
<keyword evidence="5 7" id="KW-0560">Oxidoreductase</keyword>
<evidence type="ECO:0000313" key="10">
    <source>
        <dbReference type="EMBL" id="GGH85040.1"/>
    </source>
</evidence>
<comment type="similarity">
    <text evidence="1 7">Belongs to the nitroreductase family.</text>
</comment>
<dbReference type="Pfam" id="PF00881">
    <property type="entry name" value="Nitroreductase"/>
    <property type="match status" value="1"/>
</dbReference>
<keyword evidence="2 7" id="KW-0285">Flavoprotein</keyword>
<evidence type="ECO:0000256" key="3">
    <source>
        <dbReference type="ARBA" id="ARBA00022643"/>
    </source>
</evidence>
<comment type="cofactor">
    <cofactor evidence="8">
        <name>FMN</name>
        <dbReference type="ChEBI" id="CHEBI:58210"/>
    </cofactor>
    <text evidence="8">Binds 1 FMN per subunit.</text>
</comment>
<feature type="binding site" description="in other chain" evidence="8">
    <location>
        <begin position="10"/>
        <end position="12"/>
    </location>
    <ligand>
        <name>FMN</name>
        <dbReference type="ChEBI" id="CHEBI:58210"/>
        <note>ligand shared between dimeric partners</note>
    </ligand>
</feature>
<evidence type="ECO:0000256" key="5">
    <source>
        <dbReference type="ARBA" id="ARBA00023002"/>
    </source>
</evidence>
<dbReference type="InterPro" id="IPR026021">
    <property type="entry name" value="YdjA-like"/>
</dbReference>
<evidence type="ECO:0000256" key="6">
    <source>
        <dbReference type="ARBA" id="ARBA00023027"/>
    </source>
</evidence>
<evidence type="ECO:0000256" key="2">
    <source>
        <dbReference type="ARBA" id="ARBA00022630"/>
    </source>
</evidence>
<evidence type="ECO:0000313" key="11">
    <source>
        <dbReference type="Proteomes" id="UP000656813"/>
    </source>
</evidence>
<feature type="binding site" description="in other chain" evidence="8">
    <location>
        <begin position="138"/>
        <end position="140"/>
    </location>
    <ligand>
        <name>FMN</name>
        <dbReference type="ChEBI" id="CHEBI:58210"/>
        <note>ligand shared between dimeric partners</note>
    </ligand>
</feature>
<name>A0A8J2ZXL9_9BACL</name>
<keyword evidence="6 7" id="KW-0520">NAD</keyword>
<dbReference type="EC" id="1.-.-.-" evidence="7"/>
<dbReference type="PANTHER" id="PTHR43821:SF1">
    <property type="entry name" value="NAD(P)H NITROREDUCTASE YDJA-RELATED"/>
    <property type="match status" value="1"/>
</dbReference>
<evidence type="ECO:0000256" key="1">
    <source>
        <dbReference type="ARBA" id="ARBA00007118"/>
    </source>
</evidence>
<dbReference type="InterPro" id="IPR029479">
    <property type="entry name" value="Nitroreductase"/>
</dbReference>
<dbReference type="SUPFAM" id="SSF55469">
    <property type="entry name" value="FMN-dependent nitroreductase-like"/>
    <property type="match status" value="1"/>
</dbReference>
<gene>
    <name evidence="10" type="ORF">GCM10007096_29510</name>
</gene>
<protein>
    <recommendedName>
        <fullName evidence="7">Putative NAD(P)H nitroreductase</fullName>
        <ecNumber evidence="7">1.-.-.-</ecNumber>
    </recommendedName>
</protein>
<reference evidence="10" key="1">
    <citation type="journal article" date="2014" name="Int. J. Syst. Evol. Microbiol.">
        <title>Complete genome sequence of Corynebacterium casei LMG S-19264T (=DSM 44701T), isolated from a smear-ripened cheese.</title>
        <authorList>
            <consortium name="US DOE Joint Genome Institute (JGI-PGF)"/>
            <person name="Walter F."/>
            <person name="Albersmeier A."/>
            <person name="Kalinowski J."/>
            <person name="Ruckert C."/>
        </authorList>
    </citation>
    <scope>NUCLEOTIDE SEQUENCE</scope>
    <source>
        <strain evidence="10">CGMCC 1.12777</strain>
    </source>
</reference>
<dbReference type="Gene3D" id="3.40.109.10">
    <property type="entry name" value="NADH Oxidase"/>
    <property type="match status" value="1"/>
</dbReference>
<evidence type="ECO:0000256" key="8">
    <source>
        <dbReference type="PIRSR" id="PIRSR000232-1"/>
    </source>
</evidence>
<dbReference type="InterPro" id="IPR052530">
    <property type="entry name" value="NAD(P)H_nitroreductase"/>
</dbReference>
<feature type="domain" description="Nitroreductase" evidence="9">
    <location>
        <begin position="7"/>
        <end position="169"/>
    </location>
</feature>
<accession>A0A8J2ZXL9</accession>
<dbReference type="GO" id="GO:0016491">
    <property type="term" value="F:oxidoreductase activity"/>
    <property type="evidence" value="ECO:0007669"/>
    <property type="project" value="UniProtKB-UniRule"/>
</dbReference>
<dbReference type="InterPro" id="IPR000415">
    <property type="entry name" value="Nitroreductase-like"/>
</dbReference>
<dbReference type="AlphaFoldDB" id="A0A8J2ZXL9"/>
<comment type="caution">
    <text evidence="10">The sequence shown here is derived from an EMBL/GenBank/DDBJ whole genome shotgun (WGS) entry which is preliminary data.</text>
</comment>
<sequence length="191" mass="21587">MELMDVIKQRRSIGKVTEEVPKRELIEKLLESARWAPNHYRTEPFSFVVLSGKGRDKLGDVYGRINVEELESTATDEEKKEAYEKGLKKARRAPYIIIVRLEPGTASKVVFAEEIAATACAVQNLLLTATDLGLGAIWRSGQPSYHQFMKEAFQVSEEGLVLGFVYVGYPAQEPKTPPKKELIDMVEWIED</sequence>
<organism evidence="10 11">
    <name type="scientific">Pullulanibacillus pueri</name>
    <dbReference type="NCBI Taxonomy" id="1437324"/>
    <lineage>
        <taxon>Bacteria</taxon>
        <taxon>Bacillati</taxon>
        <taxon>Bacillota</taxon>
        <taxon>Bacilli</taxon>
        <taxon>Bacillales</taxon>
        <taxon>Sporolactobacillaceae</taxon>
        <taxon>Pullulanibacillus</taxon>
    </lineage>
</organism>
<dbReference type="RefSeq" id="WP_188498151.1">
    <property type="nucleotide sequence ID" value="NZ_BMFV01000024.1"/>
</dbReference>
<proteinExistence type="inferred from homology"/>
<keyword evidence="4 7" id="KW-0521">NADP</keyword>
<reference evidence="10" key="2">
    <citation type="submission" date="2020-09" db="EMBL/GenBank/DDBJ databases">
        <authorList>
            <person name="Sun Q."/>
            <person name="Zhou Y."/>
        </authorList>
    </citation>
    <scope>NUCLEOTIDE SEQUENCE</scope>
    <source>
        <strain evidence="10">CGMCC 1.12777</strain>
    </source>
</reference>
<keyword evidence="11" id="KW-1185">Reference proteome</keyword>
<dbReference type="PIRSF" id="PIRSF000232">
    <property type="entry name" value="YdjA"/>
    <property type="match status" value="1"/>
</dbReference>
<evidence type="ECO:0000259" key="9">
    <source>
        <dbReference type="Pfam" id="PF00881"/>
    </source>
</evidence>
<evidence type="ECO:0000256" key="4">
    <source>
        <dbReference type="ARBA" id="ARBA00022857"/>
    </source>
</evidence>
<evidence type="ECO:0000256" key="7">
    <source>
        <dbReference type="PIRNR" id="PIRNR000232"/>
    </source>
</evidence>